<dbReference type="OrthoDB" id="2192888at2759"/>
<feature type="compositionally biased region" description="Basic and acidic residues" evidence="4">
    <location>
        <begin position="1055"/>
        <end position="1065"/>
    </location>
</feature>
<evidence type="ECO:0000256" key="3">
    <source>
        <dbReference type="ARBA" id="ARBA00023242"/>
    </source>
</evidence>
<feature type="compositionally biased region" description="Basic and acidic residues" evidence="4">
    <location>
        <begin position="1191"/>
        <end position="1215"/>
    </location>
</feature>
<feature type="region of interest" description="Disordered" evidence="4">
    <location>
        <begin position="998"/>
        <end position="1215"/>
    </location>
</feature>
<feature type="compositionally biased region" description="Acidic residues" evidence="4">
    <location>
        <begin position="1035"/>
        <end position="1045"/>
    </location>
</feature>
<dbReference type="PANTHER" id="PTHR48287">
    <property type="entry name" value="ARM REPEAT SUPERFAMILY PROTEIN"/>
    <property type="match status" value="1"/>
</dbReference>
<dbReference type="InterPro" id="IPR016024">
    <property type="entry name" value="ARM-type_fold"/>
</dbReference>
<feature type="domain" description="RRP12 N-terminal HEAT" evidence="6">
    <location>
        <begin position="11"/>
        <end position="267"/>
    </location>
</feature>
<reference evidence="7 8" key="1">
    <citation type="journal article" date="2020" name="ISME J.">
        <title>Uncovering the hidden diversity of litter-decomposition mechanisms in mushroom-forming fungi.</title>
        <authorList>
            <person name="Floudas D."/>
            <person name="Bentzer J."/>
            <person name="Ahren D."/>
            <person name="Johansson T."/>
            <person name="Persson P."/>
            <person name="Tunlid A."/>
        </authorList>
    </citation>
    <scope>NUCLEOTIDE SEQUENCE [LARGE SCALE GENOMIC DNA]</scope>
    <source>
        <strain evidence="7 8">CBS 146.42</strain>
    </source>
</reference>
<evidence type="ECO:0000259" key="5">
    <source>
        <dbReference type="Pfam" id="PF08161"/>
    </source>
</evidence>
<organism evidence="7 8">
    <name type="scientific">Leucocoprinus leucothites</name>
    <dbReference type="NCBI Taxonomy" id="201217"/>
    <lineage>
        <taxon>Eukaryota</taxon>
        <taxon>Fungi</taxon>
        <taxon>Dikarya</taxon>
        <taxon>Basidiomycota</taxon>
        <taxon>Agaricomycotina</taxon>
        <taxon>Agaricomycetes</taxon>
        <taxon>Agaricomycetidae</taxon>
        <taxon>Agaricales</taxon>
        <taxon>Agaricineae</taxon>
        <taxon>Agaricaceae</taxon>
        <taxon>Leucocoprinus</taxon>
    </lineage>
</organism>
<feature type="compositionally biased region" description="Acidic residues" evidence="4">
    <location>
        <begin position="1167"/>
        <end position="1176"/>
    </location>
</feature>
<protein>
    <recommendedName>
        <fullName evidence="9">Ribosomal RNA-processing protein 12</fullName>
    </recommendedName>
</protein>
<evidence type="ECO:0000313" key="8">
    <source>
        <dbReference type="Proteomes" id="UP000559027"/>
    </source>
</evidence>
<comment type="similarity">
    <text evidence="2">Belongs to the RRP12 family.</text>
</comment>
<accession>A0A8H5FWW4</accession>
<evidence type="ECO:0008006" key="9">
    <source>
        <dbReference type="Google" id="ProtNLM"/>
    </source>
</evidence>
<dbReference type="Proteomes" id="UP000559027">
    <property type="component" value="Unassembled WGS sequence"/>
</dbReference>
<comment type="subcellular location">
    <subcellularLocation>
        <location evidence="1">Nucleus</location>
    </subcellularLocation>
</comment>
<dbReference type="GO" id="GO:0005634">
    <property type="term" value="C:nucleus"/>
    <property type="evidence" value="ECO:0007669"/>
    <property type="project" value="UniProtKB-SubCell"/>
</dbReference>
<dbReference type="InterPro" id="IPR012978">
    <property type="entry name" value="HEAT_RRP12"/>
</dbReference>
<evidence type="ECO:0000259" key="6">
    <source>
        <dbReference type="Pfam" id="PF25772"/>
    </source>
</evidence>
<comment type="caution">
    <text evidence="7">The sequence shown here is derived from an EMBL/GenBank/DDBJ whole genome shotgun (WGS) entry which is preliminary data.</text>
</comment>
<evidence type="ECO:0000313" key="7">
    <source>
        <dbReference type="EMBL" id="KAF5351702.1"/>
    </source>
</evidence>
<dbReference type="EMBL" id="JAACJO010000012">
    <property type="protein sequence ID" value="KAF5351702.1"/>
    <property type="molecule type" value="Genomic_DNA"/>
</dbReference>
<dbReference type="Pfam" id="PF08161">
    <property type="entry name" value="RRP12_HEAT"/>
    <property type="match status" value="1"/>
</dbReference>
<evidence type="ECO:0000256" key="1">
    <source>
        <dbReference type="ARBA" id="ARBA00004123"/>
    </source>
</evidence>
<dbReference type="PANTHER" id="PTHR48287:SF1">
    <property type="entry name" value="ARM REPEAT SUPERFAMILY PROTEIN"/>
    <property type="match status" value="1"/>
</dbReference>
<dbReference type="Pfam" id="PF25772">
    <property type="entry name" value="HEAT_RRP12_N"/>
    <property type="match status" value="1"/>
</dbReference>
<dbReference type="AlphaFoldDB" id="A0A8H5FWW4"/>
<evidence type="ECO:0000256" key="4">
    <source>
        <dbReference type="SAM" id="MobiDB-lite"/>
    </source>
</evidence>
<dbReference type="InterPro" id="IPR052087">
    <property type="entry name" value="RRP12"/>
</dbReference>
<keyword evidence="8" id="KW-1185">Reference proteome</keyword>
<gene>
    <name evidence="7" type="ORF">D9756_007528</name>
</gene>
<dbReference type="InterPro" id="IPR011989">
    <property type="entry name" value="ARM-like"/>
</dbReference>
<dbReference type="Gene3D" id="1.25.10.10">
    <property type="entry name" value="Leucine-rich Repeat Variant"/>
    <property type="match status" value="2"/>
</dbReference>
<dbReference type="InterPro" id="IPR057860">
    <property type="entry name" value="HEAT_RRP12_N"/>
</dbReference>
<feature type="domain" description="RRP12 HEAT" evidence="5">
    <location>
        <begin position="338"/>
        <end position="634"/>
    </location>
</feature>
<sequence length="1242" mass="136096">MEDALAKIRPHTSSSLAHQKAPATLLLAIESTLKEQNAESTPTAYFATLLTTLDGTLQRQDTSLDDGAILPAELYLLALVVSFVSKPVLRTHLNTLLSLTAPLFPSLNSHAPPLRSQLSLYHVIFQSLERSQLETSGIRQTFASILNLCLDPRPKVRKKAADVVKDTLCNPPSPLLRHPYAERTADWVKSALSESNSIPFAKGKPKQGGGTSENAIHVLAVLGPILSYLPPSSFAEITGQLLNLPRLGNPYLSHASYSLLSDLFTLPDENDGIKLGDQLPEVLRVVLSFTPAKTDTTISPAWVRVLGSAMPAYKTVDADACGRELYRVWKAIWNFLDSSDTGVRKATSSSLSSLISCFPPSLVAAAVADPQGSSTIAKNISQVNKALDNVAYARSMPELLAITSSLINGLRRRVSRVSPTAAEILLLPLISRVGDLRTRKGFEFKEAADFTLSTAMQILGPEVLLQVLPLNLEPEHRKAGKEPRAYLLPLLPQPHNSPLGHFISYFVPLSEKMFDLQQTAESEGRQSEAKVWSVLVGQIWTGLAGYCYAPVDLKEALSPAFAQLLTQLLYSQTELRPAILKALKVLVESNQTSRDDSQKPVIKDITSEEKASNIAFLKTQAESWLAVLFNVFGSINRDSRGMVGDVIIQWASIADEPVITGAYLKVIGLLKTNLRNTQNAPTTANASSEAGSATAMTQDILILLLPYLTQNDAKALFEFCLTPEVLSGKDNGVQKRGYKILTRLVEAQKFEVDMLLVLQKLDQLLDGLTPAAKKDRFNLLSAIVPHLPASALHIIPSIIPEAVLGTKEPSEKARGAAFELILVMGRKMSAGGVVKRSLMDGMDEDISEAAANIEEYMTMLAGGLAGASPHMISATVTAISRLVFEFKDAISAKMHNEIIQTFLVFLTSANREIVKSVFGFIKLAIHTLSTDLLRPHLSELVPALLRWSHDHKNHFKVKVRHIFERILRRFSWEEVNACAGNDEAGKVLLNIKKRKDRAKRKKAAREEAGEDEDEPSLRKPTAGDAFEDVLYGSESELEDSDDEDIPTSTNKSNKKITEQGARLRLDDDEPMDLLQGAAGNITNAKLNRRRKPGQEAAHFETDENTGKMVIDDESNENEATEHGNGDEEVAGNAYRESMTSADGFTRGQGGRVKFNKDTKKRRREDNDMGEDVEMADGENTSTGRKKSKKKEKSEPKLGHEFKAKRAGGDVKKHGTDPYAYLSLSDAAKRGKGHKRIGIASKR</sequence>
<dbReference type="SUPFAM" id="SSF48371">
    <property type="entry name" value="ARM repeat"/>
    <property type="match status" value="1"/>
</dbReference>
<evidence type="ECO:0000256" key="2">
    <source>
        <dbReference type="ARBA" id="ARBA00007690"/>
    </source>
</evidence>
<name>A0A8H5FWW4_9AGAR</name>
<keyword evidence="3" id="KW-0539">Nucleus</keyword>
<proteinExistence type="inferred from homology"/>